<dbReference type="AlphaFoldDB" id="A0A9D2RZP1"/>
<name>A0A9D2RZP1_9FIRM</name>
<evidence type="ECO:0000313" key="1">
    <source>
        <dbReference type="EMBL" id="HJB37295.1"/>
    </source>
</evidence>
<reference evidence="1" key="2">
    <citation type="submission" date="2021-04" db="EMBL/GenBank/DDBJ databases">
        <authorList>
            <person name="Gilroy R."/>
        </authorList>
    </citation>
    <scope>NUCLEOTIDE SEQUENCE</scope>
    <source>
        <strain evidence="1">ChiBcolR8-3208</strain>
    </source>
</reference>
<proteinExistence type="predicted"/>
<evidence type="ECO:0000313" key="2">
    <source>
        <dbReference type="Proteomes" id="UP000824214"/>
    </source>
</evidence>
<organism evidence="1 2">
    <name type="scientific">Candidatus Acutalibacter ornithocaccae</name>
    <dbReference type="NCBI Taxonomy" id="2838416"/>
    <lineage>
        <taxon>Bacteria</taxon>
        <taxon>Bacillati</taxon>
        <taxon>Bacillota</taxon>
        <taxon>Clostridia</taxon>
        <taxon>Eubacteriales</taxon>
        <taxon>Acutalibacteraceae</taxon>
        <taxon>Acutalibacter</taxon>
    </lineage>
</organism>
<dbReference type="Gene3D" id="3.20.20.80">
    <property type="entry name" value="Glycosidases"/>
    <property type="match status" value="1"/>
</dbReference>
<accession>A0A9D2RZP1</accession>
<dbReference type="SUPFAM" id="SSF51445">
    <property type="entry name" value="(Trans)glycosidases"/>
    <property type="match status" value="1"/>
</dbReference>
<dbReference type="EMBL" id="DWXZ01000087">
    <property type="protein sequence ID" value="HJB37295.1"/>
    <property type="molecule type" value="Genomic_DNA"/>
</dbReference>
<dbReference type="InterPro" id="IPR017853">
    <property type="entry name" value="GH"/>
</dbReference>
<dbReference type="Proteomes" id="UP000824214">
    <property type="component" value="Unassembled WGS sequence"/>
</dbReference>
<protein>
    <submittedName>
        <fullName evidence="1">Uncharacterized protein</fullName>
    </submittedName>
</protein>
<comment type="caution">
    <text evidence="1">The sequence shown here is derived from an EMBL/GenBank/DDBJ whole genome shotgun (WGS) entry which is preliminary data.</text>
</comment>
<gene>
    <name evidence="1" type="ORF">H9942_04410</name>
</gene>
<feature type="non-terminal residue" evidence="1">
    <location>
        <position position="316"/>
    </location>
</feature>
<sequence>MKQHIAINKATPNVGALDFSHLLDAPAGKYGHVVVREGHFYFEDGTRARFIGFNLPTRSNTPDHETADKLAARFASLGVNVIRLHAADAPIGDEPGSWSSCREAPLLDYESGTTRTFHPDGLDRFDYFWAKLKEHGIYLHIDLIVARAFQEGDGLDYPGEPGSCLKCYTMVNRRLIELQKEYAQKLLCHVNPYTGTRLLDDPAVMTIQINNEDSAIKGTADVKDLPGVAPYRKELLEKFGHFLLAKYGSRDKLQKAWTYEGVCALGEDEDPSAGTVRIAEGGFVQPVNEPTGDWGGENSPARYADTMEFGIQLNRR</sequence>
<reference evidence="1" key="1">
    <citation type="journal article" date="2021" name="PeerJ">
        <title>Extensive microbial diversity within the chicken gut microbiome revealed by metagenomics and culture.</title>
        <authorList>
            <person name="Gilroy R."/>
            <person name="Ravi A."/>
            <person name="Getino M."/>
            <person name="Pursley I."/>
            <person name="Horton D.L."/>
            <person name="Alikhan N.F."/>
            <person name="Baker D."/>
            <person name="Gharbi K."/>
            <person name="Hall N."/>
            <person name="Watson M."/>
            <person name="Adriaenssens E.M."/>
            <person name="Foster-Nyarko E."/>
            <person name="Jarju S."/>
            <person name="Secka A."/>
            <person name="Antonio M."/>
            <person name="Oren A."/>
            <person name="Chaudhuri R.R."/>
            <person name="La Ragione R."/>
            <person name="Hildebrand F."/>
            <person name="Pallen M.J."/>
        </authorList>
    </citation>
    <scope>NUCLEOTIDE SEQUENCE</scope>
    <source>
        <strain evidence="1">ChiBcolR8-3208</strain>
    </source>
</reference>